<keyword evidence="4 6" id="KW-1133">Transmembrane helix</keyword>
<name>A0ABS9Q4H6_9MICO</name>
<feature type="transmembrane region" description="Helical" evidence="6">
    <location>
        <begin position="249"/>
        <end position="271"/>
    </location>
</feature>
<feature type="transmembrane region" description="Helical" evidence="6">
    <location>
        <begin position="401"/>
        <end position="419"/>
    </location>
</feature>
<dbReference type="RefSeq" id="WP_019286204.1">
    <property type="nucleotide sequence ID" value="NZ_JAKRCV010000044.1"/>
</dbReference>
<feature type="transmembrane region" description="Helical" evidence="6">
    <location>
        <begin position="431"/>
        <end position="452"/>
    </location>
</feature>
<feature type="transmembrane region" description="Helical" evidence="6">
    <location>
        <begin position="55"/>
        <end position="79"/>
    </location>
</feature>
<feature type="transmembrane region" description="Helical" evidence="6">
    <location>
        <begin position="370"/>
        <end position="389"/>
    </location>
</feature>
<feature type="transmembrane region" description="Helical" evidence="6">
    <location>
        <begin position="25"/>
        <end position="43"/>
    </location>
</feature>
<reference evidence="8 9" key="1">
    <citation type="submission" date="2022-02" db="EMBL/GenBank/DDBJ databases">
        <title>Uncovering new skin microbiome diversity through culturing and metagenomics.</title>
        <authorList>
            <person name="Conlan S."/>
            <person name="Deming C."/>
            <person name="Nisc Comparative Sequencing Program N."/>
            <person name="Segre J.A."/>
        </authorList>
    </citation>
    <scope>NUCLEOTIDE SEQUENCE [LARGE SCALE GENOMIC DNA]</scope>
    <source>
        <strain evidence="8 9">ACRQZ</strain>
    </source>
</reference>
<evidence type="ECO:0000256" key="1">
    <source>
        <dbReference type="ARBA" id="ARBA00004141"/>
    </source>
</evidence>
<keyword evidence="9" id="KW-1185">Reference proteome</keyword>
<evidence type="ECO:0000313" key="9">
    <source>
        <dbReference type="Proteomes" id="UP001521931"/>
    </source>
</evidence>
<dbReference type="EMBL" id="JAKRCV010000044">
    <property type="protein sequence ID" value="MCG7322757.1"/>
    <property type="molecule type" value="Genomic_DNA"/>
</dbReference>
<organism evidence="8 9">
    <name type="scientific">Arsenicicoccus bolidensis</name>
    <dbReference type="NCBI Taxonomy" id="229480"/>
    <lineage>
        <taxon>Bacteria</taxon>
        <taxon>Bacillati</taxon>
        <taxon>Actinomycetota</taxon>
        <taxon>Actinomycetes</taxon>
        <taxon>Micrococcales</taxon>
        <taxon>Intrasporangiaceae</taxon>
        <taxon>Arsenicicoccus</taxon>
    </lineage>
</organism>
<evidence type="ECO:0000256" key="6">
    <source>
        <dbReference type="SAM" id="Phobius"/>
    </source>
</evidence>
<evidence type="ECO:0000256" key="2">
    <source>
        <dbReference type="ARBA" id="ARBA00022448"/>
    </source>
</evidence>
<protein>
    <submittedName>
        <fullName evidence="8">Citrate:proton symporter</fullName>
    </submittedName>
</protein>
<dbReference type="InterPro" id="IPR014738">
    <property type="entry name" value="Citrate_transporter"/>
</dbReference>
<dbReference type="NCBIfam" id="TIGR00784">
    <property type="entry name" value="citMHS"/>
    <property type="match status" value="1"/>
</dbReference>
<feature type="transmembrane region" description="Helical" evidence="6">
    <location>
        <begin position="307"/>
        <end position="326"/>
    </location>
</feature>
<keyword evidence="3 6" id="KW-0812">Transmembrane</keyword>
<evidence type="ECO:0000256" key="4">
    <source>
        <dbReference type="ARBA" id="ARBA00022989"/>
    </source>
</evidence>
<proteinExistence type="predicted"/>
<feature type="transmembrane region" description="Helical" evidence="6">
    <location>
        <begin position="139"/>
        <end position="157"/>
    </location>
</feature>
<evidence type="ECO:0000313" key="8">
    <source>
        <dbReference type="EMBL" id="MCG7322757.1"/>
    </source>
</evidence>
<evidence type="ECO:0000256" key="5">
    <source>
        <dbReference type="ARBA" id="ARBA00023136"/>
    </source>
</evidence>
<feature type="transmembrane region" description="Helical" evidence="6">
    <location>
        <begin position="177"/>
        <end position="194"/>
    </location>
</feature>
<comment type="subcellular location">
    <subcellularLocation>
        <location evidence="1">Membrane</location>
        <topology evidence="1">Multi-pass membrane protein</topology>
    </subcellularLocation>
</comment>
<comment type="caution">
    <text evidence="8">The sequence shown here is derived from an EMBL/GenBank/DDBJ whole genome shotgun (WGS) entry which is preliminary data.</text>
</comment>
<dbReference type="Pfam" id="PF03600">
    <property type="entry name" value="CitMHS"/>
    <property type="match status" value="1"/>
</dbReference>
<sequence>MLTIWGLLIVTIFMALIMTKRTTPFTALVLSPVLIALIAGFGDKIGDHSLAGVKGVAPTVFLLLFAILYFGLMLTAGLFDPLVRLILRIVKGDPLRVLVGTALLAAVVSVDGDGSTTTMIVCSAMIPVYRRLGMKMMDLAVLVIMANSIMNLLPWGGPTARIIAALKVDEGELLRKLLPGMLIATVWVVIVAVIRGRAERKRLGIVDLSSEEVMALSPANSLIEASNDSEETAHALEHEGEKLKRPHMIWPNFILTMVMMVTLVFGGMWIIPDIPSAIIFEVGFAIALLLNYRKLNESRDIIEIHGANAMHVIVMVLAAGVFMGILNGTGMSEAMGQSIGDVVPPSLGDRWGMVTAFASIPGTFLLSNDAFYLGVLPILAETGAGYGFTPMQIAVASTTGQAFHLLSPLVGFIYLLLHLTGVDMGTWQRTAAKWSIGTFVVFLLCAVTIGGVPI</sequence>
<dbReference type="InterPro" id="IPR004680">
    <property type="entry name" value="Cit_transptr-like_dom"/>
</dbReference>
<feature type="domain" description="Citrate transporter-like" evidence="7">
    <location>
        <begin position="13"/>
        <end position="400"/>
    </location>
</feature>
<evidence type="ECO:0000256" key="3">
    <source>
        <dbReference type="ARBA" id="ARBA00022692"/>
    </source>
</evidence>
<gene>
    <name evidence="8" type="ORF">MHL29_12805</name>
</gene>
<keyword evidence="2" id="KW-0813">Transport</keyword>
<evidence type="ECO:0000259" key="7">
    <source>
        <dbReference type="Pfam" id="PF03600"/>
    </source>
</evidence>
<keyword evidence="5 6" id="KW-0472">Membrane</keyword>
<dbReference type="Proteomes" id="UP001521931">
    <property type="component" value="Unassembled WGS sequence"/>
</dbReference>
<feature type="transmembrane region" description="Helical" evidence="6">
    <location>
        <begin position="277"/>
        <end position="295"/>
    </location>
</feature>
<accession>A0ABS9Q4H6</accession>